<dbReference type="PANTHER" id="PTHR46268">
    <property type="entry name" value="STRESS RESPONSE PROTEIN NHAX"/>
    <property type="match status" value="1"/>
</dbReference>
<evidence type="ECO:0000256" key="2">
    <source>
        <dbReference type="ARBA" id="ARBA00022741"/>
    </source>
</evidence>
<dbReference type="PANTHER" id="PTHR46268:SF27">
    <property type="entry name" value="UNIVERSAL STRESS PROTEIN RV2623"/>
    <property type="match status" value="1"/>
</dbReference>
<name>A0A929B9Y8_9PSEU</name>
<dbReference type="InterPro" id="IPR006016">
    <property type="entry name" value="UspA"/>
</dbReference>
<evidence type="ECO:0000313" key="6">
    <source>
        <dbReference type="Proteomes" id="UP000598360"/>
    </source>
</evidence>
<reference evidence="5" key="1">
    <citation type="submission" date="2020-10" db="EMBL/GenBank/DDBJ databases">
        <title>Diversity and distribution of actinomycetes associated with coral in the coast of Hainan.</title>
        <authorList>
            <person name="Li F."/>
        </authorList>
    </citation>
    <scope>NUCLEOTIDE SEQUENCE</scope>
    <source>
        <strain evidence="5">HNM0983</strain>
    </source>
</reference>
<keyword evidence="3" id="KW-0067">ATP-binding</keyword>
<dbReference type="RefSeq" id="WP_193929450.1">
    <property type="nucleotide sequence ID" value="NZ_JADEYC010000030.1"/>
</dbReference>
<keyword evidence="6" id="KW-1185">Reference proteome</keyword>
<gene>
    <name evidence="5" type="ORF">IQ251_16270</name>
</gene>
<feature type="domain" description="UspA" evidence="4">
    <location>
        <begin position="158"/>
        <end position="296"/>
    </location>
</feature>
<dbReference type="EMBL" id="JADEYC010000030">
    <property type="protein sequence ID" value="MBE9376007.1"/>
    <property type="molecule type" value="Genomic_DNA"/>
</dbReference>
<organism evidence="5 6">
    <name type="scientific">Saccharopolyspora montiporae</name>
    <dbReference type="NCBI Taxonomy" id="2781240"/>
    <lineage>
        <taxon>Bacteria</taxon>
        <taxon>Bacillati</taxon>
        <taxon>Actinomycetota</taxon>
        <taxon>Actinomycetes</taxon>
        <taxon>Pseudonocardiales</taxon>
        <taxon>Pseudonocardiaceae</taxon>
        <taxon>Saccharopolyspora</taxon>
    </lineage>
</organism>
<dbReference type="AlphaFoldDB" id="A0A929B9Y8"/>
<dbReference type="GO" id="GO:0005524">
    <property type="term" value="F:ATP binding"/>
    <property type="evidence" value="ECO:0007669"/>
    <property type="project" value="UniProtKB-KW"/>
</dbReference>
<accession>A0A929B9Y8</accession>
<dbReference type="InterPro" id="IPR006015">
    <property type="entry name" value="Universal_stress_UspA"/>
</dbReference>
<evidence type="ECO:0000259" key="4">
    <source>
        <dbReference type="Pfam" id="PF00582"/>
    </source>
</evidence>
<dbReference type="Gene3D" id="3.40.50.620">
    <property type="entry name" value="HUPs"/>
    <property type="match status" value="2"/>
</dbReference>
<dbReference type="InterPro" id="IPR014729">
    <property type="entry name" value="Rossmann-like_a/b/a_fold"/>
</dbReference>
<evidence type="ECO:0000256" key="3">
    <source>
        <dbReference type="ARBA" id="ARBA00022840"/>
    </source>
</evidence>
<comment type="caution">
    <text evidence="5">The sequence shown here is derived from an EMBL/GenBank/DDBJ whole genome shotgun (WGS) entry which is preliminary data.</text>
</comment>
<feature type="domain" description="UspA" evidence="4">
    <location>
        <begin position="7"/>
        <end position="146"/>
    </location>
</feature>
<dbReference type="Pfam" id="PF00582">
    <property type="entry name" value="Usp"/>
    <property type="match status" value="2"/>
</dbReference>
<sequence>MCALRTETVVAGFDGTEESRRAVWWAADEALTRGQPLLLVHAFSMPLEELTRVHLPTEEFAYEPVRAAAEQAVVGMAEQCRRTLPGLDVSTSTHLGHPASVLIDAAVDASVLVLGAPELSRLRRVLLGSTAAEVVRTAHVPVVVVRGEPAERDAPRADRIVVGVDGSPTSSRATGFAYDYAFRHGAELTALLAYTEHPPDALPPDRGWTVDADDAEASRRALSEAVAGWAERYPDVSARHDVTTAGRPAEALIDAAEGADLLVVGTRGRGPLRTTLLGSVSHAVVHYAPVPVAVVR</sequence>
<dbReference type="SUPFAM" id="SSF52402">
    <property type="entry name" value="Adenine nucleotide alpha hydrolases-like"/>
    <property type="match status" value="2"/>
</dbReference>
<protein>
    <submittedName>
        <fullName evidence="5">Universal stress protein</fullName>
    </submittedName>
</protein>
<comment type="similarity">
    <text evidence="1">Belongs to the universal stress protein A family.</text>
</comment>
<evidence type="ECO:0000313" key="5">
    <source>
        <dbReference type="EMBL" id="MBE9376007.1"/>
    </source>
</evidence>
<proteinExistence type="inferred from homology"/>
<keyword evidence="2" id="KW-0547">Nucleotide-binding</keyword>
<evidence type="ECO:0000256" key="1">
    <source>
        <dbReference type="ARBA" id="ARBA00008791"/>
    </source>
</evidence>
<dbReference type="PRINTS" id="PR01438">
    <property type="entry name" value="UNVRSLSTRESS"/>
</dbReference>
<dbReference type="Proteomes" id="UP000598360">
    <property type="component" value="Unassembled WGS sequence"/>
</dbReference>